<evidence type="ECO:0000259" key="1">
    <source>
        <dbReference type="PROSITE" id="PS51011"/>
    </source>
</evidence>
<name>A0AAW0GMI8_9APHY</name>
<evidence type="ECO:0000313" key="2">
    <source>
        <dbReference type="EMBL" id="KAK7691122.1"/>
    </source>
</evidence>
<evidence type="ECO:0000313" key="3">
    <source>
        <dbReference type="Proteomes" id="UP001385951"/>
    </source>
</evidence>
<protein>
    <recommendedName>
        <fullName evidence="1">ARID domain-containing protein</fullName>
    </recommendedName>
</protein>
<dbReference type="EMBL" id="JASBNA010000006">
    <property type="protein sequence ID" value="KAK7691122.1"/>
    <property type="molecule type" value="Genomic_DNA"/>
</dbReference>
<feature type="domain" description="ARID" evidence="1">
    <location>
        <begin position="26"/>
        <end position="131"/>
    </location>
</feature>
<keyword evidence="3" id="KW-1185">Reference proteome</keyword>
<reference evidence="2 3" key="1">
    <citation type="submission" date="2022-09" db="EMBL/GenBank/DDBJ databases">
        <authorList>
            <person name="Palmer J.M."/>
        </authorList>
    </citation>
    <scope>NUCLEOTIDE SEQUENCE [LARGE SCALE GENOMIC DNA]</scope>
    <source>
        <strain evidence="2 3">DSM 7382</strain>
    </source>
</reference>
<dbReference type="Proteomes" id="UP001385951">
    <property type="component" value="Unassembled WGS sequence"/>
</dbReference>
<sequence length="336" mass="38659">MNLNRLTNLDSSFPFILFPYLQMSYFKKCPEVHEFLKSCHQSRGGIPYFDISKPEIELTVQSRHVDPYLLWTCVQEEGGYDYLHQFNRTYMNVIFEKIAVKLGINNPSSFAVDLCIAAYEHYFLGLERYFRSQRHTGPQTSSLSRHSHSQGELIAGAAALKREDAEFYRLLDKTHALVNAALDHATATTVNPSSCDIRPSSFYRPKFVPLNPKNFHEAYTEFASALGIHNERHVLTYNNKIISLYCFHKKMAEYGGAEYLSTTSDGHQAHKWKCFARDLLVQAQPDKMAIDWCRGRYYDHLFAFDADYIRSQDGEMAKHYTGPGWAILPLDPSLQP</sequence>
<dbReference type="Gene3D" id="1.10.150.60">
    <property type="entry name" value="ARID DNA-binding domain"/>
    <property type="match status" value="1"/>
</dbReference>
<dbReference type="InterPro" id="IPR036431">
    <property type="entry name" value="ARID_dom_sf"/>
</dbReference>
<dbReference type="AlphaFoldDB" id="A0AAW0GMI8"/>
<gene>
    <name evidence="2" type="ORF">QCA50_006225</name>
</gene>
<organism evidence="2 3">
    <name type="scientific">Cerrena zonata</name>
    <dbReference type="NCBI Taxonomy" id="2478898"/>
    <lineage>
        <taxon>Eukaryota</taxon>
        <taxon>Fungi</taxon>
        <taxon>Dikarya</taxon>
        <taxon>Basidiomycota</taxon>
        <taxon>Agaricomycotina</taxon>
        <taxon>Agaricomycetes</taxon>
        <taxon>Polyporales</taxon>
        <taxon>Cerrenaceae</taxon>
        <taxon>Cerrena</taxon>
    </lineage>
</organism>
<proteinExistence type="predicted"/>
<dbReference type="PROSITE" id="PS51011">
    <property type="entry name" value="ARID"/>
    <property type="match status" value="2"/>
</dbReference>
<accession>A0AAW0GMI8</accession>
<dbReference type="InterPro" id="IPR001606">
    <property type="entry name" value="ARID_dom"/>
</dbReference>
<feature type="domain" description="ARID" evidence="1">
    <location>
        <begin position="209"/>
        <end position="309"/>
    </location>
</feature>
<dbReference type="SUPFAM" id="SSF46774">
    <property type="entry name" value="ARID-like"/>
    <property type="match status" value="2"/>
</dbReference>
<dbReference type="Pfam" id="PF01388">
    <property type="entry name" value="ARID"/>
    <property type="match status" value="1"/>
</dbReference>
<comment type="caution">
    <text evidence="2">The sequence shown here is derived from an EMBL/GenBank/DDBJ whole genome shotgun (WGS) entry which is preliminary data.</text>
</comment>
<dbReference type="GO" id="GO:0003677">
    <property type="term" value="F:DNA binding"/>
    <property type="evidence" value="ECO:0007669"/>
    <property type="project" value="InterPro"/>
</dbReference>